<protein>
    <submittedName>
        <fullName evidence="1">Uncharacterized protein</fullName>
    </submittedName>
</protein>
<proteinExistence type="predicted"/>
<keyword evidence="2" id="KW-1185">Reference proteome</keyword>
<dbReference type="Proteomes" id="UP000600865">
    <property type="component" value="Unassembled WGS sequence"/>
</dbReference>
<evidence type="ECO:0000313" key="1">
    <source>
        <dbReference type="EMBL" id="GGX66876.1"/>
    </source>
</evidence>
<name>A0A918KM23_9PROT</name>
<accession>A0A918KM23</accession>
<organism evidence="1 2">
    <name type="scientific">Litorimonas cladophorae</name>
    <dbReference type="NCBI Taxonomy" id="1220491"/>
    <lineage>
        <taxon>Bacteria</taxon>
        <taxon>Pseudomonadati</taxon>
        <taxon>Pseudomonadota</taxon>
        <taxon>Alphaproteobacteria</taxon>
        <taxon>Maricaulales</taxon>
        <taxon>Robiginitomaculaceae</taxon>
    </lineage>
</organism>
<reference evidence="1 2" key="1">
    <citation type="journal article" date="2014" name="Int. J. Syst. Evol. Microbiol.">
        <title>Complete genome sequence of Corynebacterium casei LMG S-19264T (=DSM 44701T), isolated from a smear-ripened cheese.</title>
        <authorList>
            <consortium name="US DOE Joint Genome Institute (JGI-PGF)"/>
            <person name="Walter F."/>
            <person name="Albersmeier A."/>
            <person name="Kalinowski J."/>
            <person name="Ruckert C."/>
        </authorList>
    </citation>
    <scope>NUCLEOTIDE SEQUENCE [LARGE SCALE GENOMIC DNA]</scope>
    <source>
        <strain evidence="1 2">KCTC 23968</strain>
    </source>
</reference>
<comment type="caution">
    <text evidence="1">The sequence shown here is derived from an EMBL/GenBank/DDBJ whole genome shotgun (WGS) entry which is preliminary data.</text>
</comment>
<evidence type="ECO:0000313" key="2">
    <source>
        <dbReference type="Proteomes" id="UP000600865"/>
    </source>
</evidence>
<dbReference type="EMBL" id="BMYV01000002">
    <property type="protein sequence ID" value="GGX66876.1"/>
    <property type="molecule type" value="Genomic_DNA"/>
</dbReference>
<gene>
    <name evidence="1" type="ORF">GCM10011309_15620</name>
</gene>
<dbReference type="AlphaFoldDB" id="A0A918KM23"/>
<sequence>MALSISAAAHAKPSVNDVQQCQAIIDFTIERVSSVKKYDKTDVDAVVSGLKTYEAFLQSEHVDPGLLVFTNGDKAAANDYQTQIDTFKGQMVTGLKVRHPQAQIFTDQAVAINNCYSAAPMGADKTEMMKTALETIIKLAKQG</sequence>